<dbReference type="RefSeq" id="WP_155549672.1">
    <property type="nucleotide sequence ID" value="NZ_CABVGP010000004.1"/>
</dbReference>
<dbReference type="SUPFAM" id="SSF56601">
    <property type="entry name" value="beta-lactamase/transpeptidase-like"/>
    <property type="match status" value="1"/>
</dbReference>
<keyword evidence="2" id="KW-0449">Lipoprotein</keyword>
<gene>
    <name evidence="2" type="ORF">AA23TX_09778</name>
</gene>
<keyword evidence="3" id="KW-1185">Reference proteome</keyword>
<proteinExistence type="predicted"/>
<evidence type="ECO:0000256" key="1">
    <source>
        <dbReference type="SAM" id="MobiDB-lite"/>
    </source>
</evidence>
<sequence>MGRRIRWIVASAGLAAAVLTTGVVVVVDGHRAATVAATSPRAPDAPDTPDDTEVSPVASTSEVPYPDLSSVAREVSDAVTAASRGTSVGFVLYDRESGKELASLDADRPYYTASVVKLLIAIDEVRSDGGWALPDADAVEDLTDMLEGSNDAIASAFWEQNGGNAIVTRTAALIGLSHTTPPADPTQWGMAKTTANDVVATYEYLLDEVPDDVAAPLLAALGDARNPADDGWDQYFGIPDGLPGRSWQIKQGWMILRNALVLNTTGVVGGRYVVVLMTQQPPVSSAKGRAAVTAGIRTLAPLLTRLDAT</sequence>
<dbReference type="EMBL" id="CABVGP010000004">
    <property type="protein sequence ID" value="VVJ25024.1"/>
    <property type="molecule type" value="Genomic_DNA"/>
</dbReference>
<organism evidence="2 3">
    <name type="scientific">Amycolatopsis camponoti</name>
    <dbReference type="NCBI Taxonomy" id="2606593"/>
    <lineage>
        <taxon>Bacteria</taxon>
        <taxon>Bacillati</taxon>
        <taxon>Actinomycetota</taxon>
        <taxon>Actinomycetes</taxon>
        <taxon>Pseudonocardiales</taxon>
        <taxon>Pseudonocardiaceae</taxon>
        <taxon>Amycolatopsis</taxon>
    </lineage>
</organism>
<evidence type="ECO:0000313" key="2">
    <source>
        <dbReference type="EMBL" id="VVJ25024.1"/>
    </source>
</evidence>
<dbReference type="Proteomes" id="UP000399805">
    <property type="component" value="Unassembled WGS sequence"/>
</dbReference>
<protein>
    <submittedName>
        <fullName evidence="2">Putative conserved alanine rich lipoprotein LppW</fullName>
    </submittedName>
</protein>
<reference evidence="2 3" key="1">
    <citation type="submission" date="2019-09" db="EMBL/GenBank/DDBJ databases">
        <authorList>
            <person name="Leyn A S."/>
        </authorList>
    </citation>
    <scope>NUCLEOTIDE SEQUENCE [LARGE SCALE GENOMIC DNA]</scope>
    <source>
        <strain evidence="2">AA231_1</strain>
    </source>
</reference>
<feature type="region of interest" description="Disordered" evidence="1">
    <location>
        <begin position="37"/>
        <end position="65"/>
    </location>
</feature>
<dbReference type="AlphaFoldDB" id="A0A6I8MAA6"/>
<evidence type="ECO:0000313" key="3">
    <source>
        <dbReference type="Proteomes" id="UP000399805"/>
    </source>
</evidence>
<name>A0A6I8MAA6_9PSEU</name>
<dbReference type="InterPro" id="IPR012338">
    <property type="entry name" value="Beta-lactam/transpept-like"/>
</dbReference>
<accession>A0A6I8MAA6</accession>
<dbReference type="Gene3D" id="3.40.710.10">
    <property type="entry name" value="DD-peptidase/beta-lactamase superfamily"/>
    <property type="match status" value="1"/>
</dbReference>